<evidence type="ECO:0000256" key="6">
    <source>
        <dbReference type="ARBA" id="ARBA00022989"/>
    </source>
</evidence>
<feature type="domain" description="Ig-like" evidence="13">
    <location>
        <begin position="153"/>
        <end position="235"/>
    </location>
</feature>
<dbReference type="RefSeq" id="XP_032147464.1">
    <property type="nucleotide sequence ID" value="XM_032291573.1"/>
</dbReference>
<dbReference type="Gene3D" id="2.60.40.10">
    <property type="entry name" value="Immunoglobulins"/>
    <property type="match status" value="2"/>
</dbReference>
<evidence type="ECO:0000256" key="4">
    <source>
        <dbReference type="ARBA" id="ARBA00022729"/>
    </source>
</evidence>
<dbReference type="InterPro" id="IPR036179">
    <property type="entry name" value="Ig-like_dom_sf"/>
</dbReference>
<keyword evidence="9" id="KW-1015">Disulfide bond</keyword>
<evidence type="ECO:0000256" key="5">
    <source>
        <dbReference type="ARBA" id="ARBA00022859"/>
    </source>
</evidence>
<organism evidence="14 15">
    <name type="scientific">Sapajus apella</name>
    <name type="common">Brown-capped capuchin</name>
    <name type="synonym">Cebus apella</name>
    <dbReference type="NCBI Taxonomy" id="9515"/>
    <lineage>
        <taxon>Eukaryota</taxon>
        <taxon>Metazoa</taxon>
        <taxon>Chordata</taxon>
        <taxon>Craniata</taxon>
        <taxon>Vertebrata</taxon>
        <taxon>Euteleostomi</taxon>
        <taxon>Mammalia</taxon>
        <taxon>Eutheria</taxon>
        <taxon>Euarchontoglires</taxon>
        <taxon>Primates</taxon>
        <taxon>Haplorrhini</taxon>
        <taxon>Platyrrhini</taxon>
        <taxon>Cebidae</taxon>
        <taxon>Cebinae</taxon>
        <taxon>Sapajus</taxon>
    </lineage>
</organism>
<proteinExistence type="predicted"/>
<gene>
    <name evidence="15" type="primary">LOC116560259</name>
</gene>
<keyword evidence="7" id="KW-1064">Adaptive immunity</keyword>
<dbReference type="GO" id="GO:0002250">
    <property type="term" value="P:adaptive immune response"/>
    <property type="evidence" value="ECO:0007669"/>
    <property type="project" value="UniProtKB-KW"/>
</dbReference>
<evidence type="ECO:0000313" key="14">
    <source>
        <dbReference type="Proteomes" id="UP000504640"/>
    </source>
</evidence>
<evidence type="ECO:0000256" key="8">
    <source>
        <dbReference type="ARBA" id="ARBA00023136"/>
    </source>
</evidence>
<evidence type="ECO:0000313" key="15">
    <source>
        <dbReference type="RefSeq" id="XP_032147464.1"/>
    </source>
</evidence>
<evidence type="ECO:0000256" key="2">
    <source>
        <dbReference type="ARBA" id="ARBA00022588"/>
    </source>
</evidence>
<keyword evidence="5" id="KW-0391">Immunity</keyword>
<sequence>MPGVIPGDPSRKETLSIAHFSSSTAPLLIHVYVQCSWNLVSQTSSTPLMVNGVLGESVTLPLEFPAAEKIKSITWLYNGTSIAFIEPSKTKSPQIHVTNLKRGKRLNFTQSYSLQLSSLEMEDTGSYSAQVSSETTVKVSSYTLRIFKRLSRPDVRVESIISENGICNAILRCSVEEGGETITYEWTSVGPGAAVSHVGSNLNGSWSLHDLDWSYITCTALNPASNSNSTPIHAAQLCAGFKAAEGTYCPVNWIFLGKGLLLLVFLGVLGTWYIKTQVLSKRLRPNSG</sequence>
<dbReference type="GeneID" id="116560259"/>
<accession>A0A6J3IZN6</accession>
<dbReference type="InterPro" id="IPR007110">
    <property type="entry name" value="Ig-like_dom"/>
</dbReference>
<dbReference type="SUPFAM" id="SSF48726">
    <property type="entry name" value="Immunoglobulin"/>
    <property type="match status" value="1"/>
</dbReference>
<evidence type="ECO:0000256" key="12">
    <source>
        <dbReference type="SAM" id="Phobius"/>
    </source>
</evidence>
<keyword evidence="4" id="KW-0732">Signal</keyword>
<dbReference type="Proteomes" id="UP000504640">
    <property type="component" value="Unplaced"/>
</dbReference>
<dbReference type="InterPro" id="IPR013106">
    <property type="entry name" value="Ig_V-set"/>
</dbReference>
<comment type="subcellular location">
    <subcellularLocation>
        <location evidence="1">Membrane</location>
        <topology evidence="1">Single-pass type I membrane protein</topology>
    </subcellularLocation>
</comment>
<keyword evidence="10" id="KW-0325">Glycoprotein</keyword>
<keyword evidence="11" id="KW-0393">Immunoglobulin domain</keyword>
<dbReference type="InterPro" id="IPR013783">
    <property type="entry name" value="Ig-like_fold"/>
</dbReference>
<dbReference type="PANTHER" id="PTHR12080:SF97">
    <property type="entry name" value="IG-LIKE DOMAIN-CONTAINING PROTEIN"/>
    <property type="match status" value="1"/>
</dbReference>
<dbReference type="GO" id="GO:0009897">
    <property type="term" value="C:external side of plasma membrane"/>
    <property type="evidence" value="ECO:0007669"/>
    <property type="project" value="TreeGrafter"/>
</dbReference>
<evidence type="ECO:0000256" key="7">
    <source>
        <dbReference type="ARBA" id="ARBA00023130"/>
    </source>
</evidence>
<keyword evidence="2" id="KW-0399">Innate immunity</keyword>
<keyword evidence="3 12" id="KW-0812">Transmembrane</keyword>
<dbReference type="Pfam" id="PF07686">
    <property type="entry name" value="V-set"/>
    <property type="match status" value="1"/>
</dbReference>
<feature type="transmembrane region" description="Helical" evidence="12">
    <location>
        <begin position="253"/>
        <end position="274"/>
    </location>
</feature>
<dbReference type="InterPro" id="IPR003599">
    <property type="entry name" value="Ig_sub"/>
</dbReference>
<dbReference type="FunFam" id="2.60.40.10:FF:000820">
    <property type="entry name" value="SLAM family member 7"/>
    <property type="match status" value="1"/>
</dbReference>
<name>A0A6J3IZN6_SAPAP</name>
<evidence type="ECO:0000256" key="11">
    <source>
        <dbReference type="ARBA" id="ARBA00023319"/>
    </source>
</evidence>
<dbReference type="GO" id="GO:0045087">
    <property type="term" value="P:innate immune response"/>
    <property type="evidence" value="ECO:0007669"/>
    <property type="project" value="UniProtKB-KW"/>
</dbReference>
<evidence type="ECO:0000256" key="9">
    <source>
        <dbReference type="ARBA" id="ARBA00023157"/>
    </source>
</evidence>
<keyword evidence="8 12" id="KW-0472">Membrane</keyword>
<keyword evidence="6 12" id="KW-1133">Transmembrane helix</keyword>
<evidence type="ECO:0000259" key="13">
    <source>
        <dbReference type="PROSITE" id="PS50835"/>
    </source>
</evidence>
<keyword evidence="14" id="KW-1185">Reference proteome</keyword>
<feature type="domain" description="Ig-like" evidence="13">
    <location>
        <begin position="55"/>
        <end position="140"/>
    </location>
</feature>
<evidence type="ECO:0000256" key="3">
    <source>
        <dbReference type="ARBA" id="ARBA00022692"/>
    </source>
</evidence>
<dbReference type="InterPro" id="IPR015631">
    <property type="entry name" value="CD2/SLAM_rcpt"/>
</dbReference>
<evidence type="ECO:0000256" key="1">
    <source>
        <dbReference type="ARBA" id="ARBA00004479"/>
    </source>
</evidence>
<dbReference type="GO" id="GO:0042110">
    <property type="term" value="P:T cell activation"/>
    <property type="evidence" value="ECO:0007669"/>
    <property type="project" value="TreeGrafter"/>
</dbReference>
<dbReference type="PANTHER" id="PTHR12080">
    <property type="entry name" value="SIGNALING LYMPHOCYTIC ACTIVATION MOLECULE"/>
    <property type="match status" value="1"/>
</dbReference>
<dbReference type="PROSITE" id="PS50835">
    <property type="entry name" value="IG_LIKE"/>
    <property type="match status" value="2"/>
</dbReference>
<dbReference type="SMART" id="SM00409">
    <property type="entry name" value="IG"/>
    <property type="match status" value="1"/>
</dbReference>
<reference evidence="15" key="1">
    <citation type="submission" date="2025-08" db="UniProtKB">
        <authorList>
            <consortium name="RefSeq"/>
        </authorList>
    </citation>
    <scope>IDENTIFICATION</scope>
    <source>
        <tissue evidence="15">Blood</tissue>
    </source>
</reference>
<evidence type="ECO:0000256" key="10">
    <source>
        <dbReference type="ARBA" id="ARBA00023180"/>
    </source>
</evidence>
<dbReference type="AlphaFoldDB" id="A0A6J3IZN6"/>
<protein>
    <submittedName>
        <fullName evidence="15">SLAM family member 6-like isoform X1</fullName>
    </submittedName>
</protein>